<proteinExistence type="predicted"/>
<dbReference type="SUPFAM" id="SSF49899">
    <property type="entry name" value="Concanavalin A-like lectins/glucanases"/>
    <property type="match status" value="1"/>
</dbReference>
<accession>A0A5N5STL7</accession>
<dbReference type="Gene3D" id="2.60.120.200">
    <property type="match status" value="1"/>
</dbReference>
<dbReference type="Pfam" id="PF00337">
    <property type="entry name" value="Gal-bind_lectin"/>
    <property type="match status" value="1"/>
</dbReference>
<comment type="caution">
    <text evidence="4">The sequence shown here is derived from an EMBL/GenBank/DDBJ whole genome shotgun (WGS) entry which is preliminary data.</text>
</comment>
<protein>
    <recommendedName>
        <fullName evidence="2">Galectin</fullName>
    </recommendedName>
</protein>
<dbReference type="GO" id="GO:0030246">
    <property type="term" value="F:carbohydrate binding"/>
    <property type="evidence" value="ECO:0007669"/>
    <property type="project" value="UniProtKB-UniRule"/>
</dbReference>
<dbReference type="OrthoDB" id="6251307at2759"/>
<evidence type="ECO:0000313" key="4">
    <source>
        <dbReference type="EMBL" id="KAB7497029.1"/>
    </source>
</evidence>
<name>A0A5N5STL7_9CRUS</name>
<dbReference type="SMART" id="SM00276">
    <property type="entry name" value="GLECT"/>
    <property type="match status" value="1"/>
</dbReference>
<dbReference type="PANTHER" id="PTHR11346:SF176">
    <property type="entry name" value="32 KDA BETA-GALACTOSIDE-BINDING LECTIN LEC-3"/>
    <property type="match status" value="1"/>
</dbReference>
<reference evidence="4 5" key="1">
    <citation type="journal article" date="2019" name="PLoS Biol.">
        <title>Sex chromosomes control vertical transmission of feminizing Wolbachia symbionts in an isopod.</title>
        <authorList>
            <person name="Becking T."/>
            <person name="Chebbi M.A."/>
            <person name="Giraud I."/>
            <person name="Moumen B."/>
            <person name="Laverre T."/>
            <person name="Caubet Y."/>
            <person name="Peccoud J."/>
            <person name="Gilbert C."/>
            <person name="Cordaux R."/>
        </authorList>
    </citation>
    <scope>NUCLEOTIDE SEQUENCE [LARGE SCALE GENOMIC DNA]</scope>
    <source>
        <strain evidence="4">ANa2</strain>
        <tissue evidence="4">Whole body excluding digestive tract and cuticle</tissue>
    </source>
</reference>
<dbReference type="InterPro" id="IPR001079">
    <property type="entry name" value="Galectin_CRD"/>
</dbReference>
<evidence type="ECO:0000256" key="1">
    <source>
        <dbReference type="ARBA" id="ARBA00022734"/>
    </source>
</evidence>
<dbReference type="AlphaFoldDB" id="A0A5N5STL7"/>
<evidence type="ECO:0000259" key="3">
    <source>
        <dbReference type="PROSITE" id="PS51304"/>
    </source>
</evidence>
<evidence type="ECO:0000313" key="5">
    <source>
        <dbReference type="Proteomes" id="UP000326759"/>
    </source>
</evidence>
<sequence length="263" mass="26704">MTDPIYNPGQPYLLVIPGGFTPGKIIHLTGVFQPSATSLVLKIQSGSFGDPNDEIGLCIYARLNERIFGMNAFTRATGWGQEETLPIYNFVQGQPFELTILGDPYQFKGMAPSAHHNGKGSKGLLGMVGSAGAAVAGALGASHLLGKSKGYPSSGGYPGSQTQYGGYPASQPQYGGYSGGQPQYGGYPGGHKSGSGGILNKAMGVGGGILGAKAMGKGLGGLGGGLGGSKALKYGLPLAGAGVGGYMLSKGIGNSFSFRWIIF</sequence>
<keyword evidence="1 2" id="KW-0430">Lectin</keyword>
<gene>
    <name evidence="4" type="primary">LGALS3</name>
    <name evidence="4" type="ORF">Anas_00956</name>
</gene>
<feature type="domain" description="Galectin" evidence="3">
    <location>
        <begin position="12"/>
        <end position="150"/>
    </location>
</feature>
<dbReference type="SMART" id="SM00908">
    <property type="entry name" value="Gal-bind_lectin"/>
    <property type="match status" value="1"/>
</dbReference>
<dbReference type="PROSITE" id="PS51304">
    <property type="entry name" value="GALECTIN"/>
    <property type="match status" value="1"/>
</dbReference>
<dbReference type="PANTHER" id="PTHR11346">
    <property type="entry name" value="GALECTIN"/>
    <property type="match status" value="1"/>
</dbReference>
<dbReference type="Proteomes" id="UP000326759">
    <property type="component" value="Unassembled WGS sequence"/>
</dbReference>
<dbReference type="EMBL" id="SEYY01020770">
    <property type="protein sequence ID" value="KAB7497029.1"/>
    <property type="molecule type" value="Genomic_DNA"/>
</dbReference>
<dbReference type="GO" id="GO:0016936">
    <property type="term" value="F:galactoside binding"/>
    <property type="evidence" value="ECO:0007669"/>
    <property type="project" value="TreeGrafter"/>
</dbReference>
<keyword evidence="5" id="KW-1185">Reference proteome</keyword>
<evidence type="ECO:0000256" key="2">
    <source>
        <dbReference type="RuleBase" id="RU102079"/>
    </source>
</evidence>
<dbReference type="InterPro" id="IPR013320">
    <property type="entry name" value="ConA-like_dom_sf"/>
</dbReference>
<organism evidence="4 5">
    <name type="scientific">Armadillidium nasatum</name>
    <dbReference type="NCBI Taxonomy" id="96803"/>
    <lineage>
        <taxon>Eukaryota</taxon>
        <taxon>Metazoa</taxon>
        <taxon>Ecdysozoa</taxon>
        <taxon>Arthropoda</taxon>
        <taxon>Crustacea</taxon>
        <taxon>Multicrustacea</taxon>
        <taxon>Malacostraca</taxon>
        <taxon>Eumalacostraca</taxon>
        <taxon>Peracarida</taxon>
        <taxon>Isopoda</taxon>
        <taxon>Oniscidea</taxon>
        <taxon>Crinocheta</taxon>
        <taxon>Armadillidiidae</taxon>
        <taxon>Armadillidium</taxon>
    </lineage>
</organism>
<dbReference type="InterPro" id="IPR044156">
    <property type="entry name" value="Galectin-like"/>
</dbReference>